<evidence type="ECO:0000313" key="3">
    <source>
        <dbReference type="EMBL" id="RLJ73929.1"/>
    </source>
</evidence>
<dbReference type="InterPro" id="IPR028098">
    <property type="entry name" value="Glyco_trans_4-like_N"/>
</dbReference>
<dbReference type="EMBL" id="SOPX01000001">
    <property type="protein sequence ID" value="TFB32467.1"/>
    <property type="molecule type" value="Genomic_DNA"/>
</dbReference>
<dbReference type="Pfam" id="PF00534">
    <property type="entry name" value="Glycos_transf_1"/>
    <property type="match status" value="1"/>
</dbReference>
<dbReference type="NCBIfam" id="NF007640">
    <property type="entry name" value="PRK10307.1"/>
    <property type="match status" value="1"/>
</dbReference>
<dbReference type="CDD" id="cd03794">
    <property type="entry name" value="GT4_WbuB-like"/>
    <property type="match status" value="1"/>
</dbReference>
<protein>
    <submittedName>
        <fullName evidence="3">Colanic acid biosynthesis glycosyl transferase WcaI</fullName>
    </submittedName>
    <submittedName>
        <fullName evidence="4">Colanic acid biosynthesis glycosyltransferase WcaI</fullName>
    </submittedName>
</protein>
<dbReference type="RefSeq" id="WP_121286125.1">
    <property type="nucleotide sequence ID" value="NZ_RCCK01000013.1"/>
</dbReference>
<dbReference type="InterPro" id="IPR050194">
    <property type="entry name" value="Glycosyltransferase_grp1"/>
</dbReference>
<evidence type="ECO:0000259" key="2">
    <source>
        <dbReference type="Pfam" id="PF13579"/>
    </source>
</evidence>
<evidence type="ECO:0000313" key="6">
    <source>
        <dbReference type="Proteomes" id="UP000297429"/>
    </source>
</evidence>
<dbReference type="OrthoDB" id="9811902at2"/>
<proteinExistence type="predicted"/>
<evidence type="ECO:0000313" key="4">
    <source>
        <dbReference type="EMBL" id="TFB32467.1"/>
    </source>
</evidence>
<evidence type="ECO:0000313" key="5">
    <source>
        <dbReference type="Proteomes" id="UP000273898"/>
    </source>
</evidence>
<dbReference type="Proteomes" id="UP000297429">
    <property type="component" value="Unassembled WGS sequence"/>
</dbReference>
<sequence length="403" mass="45551">MRILIYGINYSPDLTGIGKYSGEMGKWLAGQGHNVSVVTAVPYYPQWQINAKYKGKLWHSEIIDGVKVYRCPLYVPAKPTSLKRMLHDASFLISSFFVFIKLLFLPKFDVVITVAPPFHLGLVSLFYRFFKGSKILYHIQDLQVDAAKELGLIKSKTLLSILIRIERFIIKKVDHVSSISEGMILKIRQKAKRHIIEFPNWVDLKNYYPVANKAALKLRWGYEAANKIILYSGNIGEKQGLDGILAVAKRFIDRPNVKFLICGTGAYKPKLVDLARQMNLHHVDFLPLQENNVFNDFLNMADIHLILQKKDASDLVMPSKLTTILAVGGLALVTANKDTTLYKVIAENEMGLIAAPENVNELYQKIEQGLMIDGSEMSKKSHIYALENLSIDTILKDLINNLS</sequence>
<reference evidence="3 5" key="1">
    <citation type="submission" date="2018-10" db="EMBL/GenBank/DDBJ databases">
        <title>Genomic Encyclopedia of Archaeal and Bacterial Type Strains, Phase II (KMG-II): from individual species to whole genera.</title>
        <authorList>
            <person name="Goeker M."/>
        </authorList>
    </citation>
    <scope>NUCLEOTIDE SEQUENCE [LARGE SCALE GENOMIC DNA]</scope>
    <source>
        <strain evidence="3 5">DSM 19624</strain>
    </source>
</reference>
<dbReference type="SUPFAM" id="SSF53756">
    <property type="entry name" value="UDP-Glycosyltransferase/glycogen phosphorylase"/>
    <property type="match status" value="1"/>
</dbReference>
<dbReference type="PANTHER" id="PTHR45947">
    <property type="entry name" value="SULFOQUINOVOSYL TRANSFERASE SQD2"/>
    <property type="match status" value="1"/>
</dbReference>
<reference evidence="4 6" key="2">
    <citation type="submission" date="2019-03" db="EMBL/GenBank/DDBJ databases">
        <authorList>
            <person name="He R.-H."/>
        </authorList>
    </citation>
    <scope>NUCLEOTIDE SEQUENCE [LARGE SCALE GENOMIC DNA]</scope>
    <source>
        <strain evidence="4 6">DSM 19624</strain>
    </source>
</reference>
<comment type="caution">
    <text evidence="3">The sequence shown here is derived from an EMBL/GenBank/DDBJ whole genome shotgun (WGS) entry which is preliminary data.</text>
</comment>
<dbReference type="AlphaFoldDB" id="A0A497XYF1"/>
<dbReference type="Pfam" id="PF13579">
    <property type="entry name" value="Glyco_trans_4_4"/>
    <property type="match status" value="1"/>
</dbReference>
<dbReference type="PANTHER" id="PTHR45947:SF3">
    <property type="entry name" value="SULFOQUINOVOSYL TRANSFERASE SQD2"/>
    <property type="match status" value="1"/>
</dbReference>
<feature type="domain" description="Glycosyl transferase family 1" evidence="1">
    <location>
        <begin position="226"/>
        <end position="370"/>
    </location>
</feature>
<keyword evidence="3" id="KW-0808">Transferase</keyword>
<dbReference type="Proteomes" id="UP000273898">
    <property type="component" value="Unassembled WGS sequence"/>
</dbReference>
<name>A0A497XYF1_9SPHI</name>
<organism evidence="3 5">
    <name type="scientific">Pedobacter alluvionis</name>
    <dbReference type="NCBI Taxonomy" id="475253"/>
    <lineage>
        <taxon>Bacteria</taxon>
        <taxon>Pseudomonadati</taxon>
        <taxon>Bacteroidota</taxon>
        <taxon>Sphingobacteriia</taxon>
        <taxon>Sphingobacteriales</taxon>
        <taxon>Sphingobacteriaceae</taxon>
        <taxon>Pedobacter</taxon>
    </lineage>
</organism>
<evidence type="ECO:0000259" key="1">
    <source>
        <dbReference type="Pfam" id="PF00534"/>
    </source>
</evidence>
<keyword evidence="6" id="KW-1185">Reference proteome</keyword>
<dbReference type="InterPro" id="IPR001296">
    <property type="entry name" value="Glyco_trans_1"/>
</dbReference>
<dbReference type="Gene3D" id="3.40.50.2000">
    <property type="entry name" value="Glycogen Phosphorylase B"/>
    <property type="match status" value="2"/>
</dbReference>
<gene>
    <name evidence="4" type="primary">wcaI</name>
    <name evidence="3" type="ORF">BCL90_4096</name>
    <name evidence="4" type="ORF">E3V97_00060</name>
</gene>
<dbReference type="GO" id="GO:0016758">
    <property type="term" value="F:hexosyltransferase activity"/>
    <property type="evidence" value="ECO:0007669"/>
    <property type="project" value="TreeGrafter"/>
</dbReference>
<feature type="domain" description="Glycosyltransferase subfamily 4-like N-terminal" evidence="2">
    <location>
        <begin position="15"/>
        <end position="190"/>
    </location>
</feature>
<accession>A0A497XYF1</accession>
<dbReference type="EMBL" id="RCCK01000013">
    <property type="protein sequence ID" value="RLJ73929.1"/>
    <property type="molecule type" value="Genomic_DNA"/>
</dbReference>